<organism evidence="1">
    <name type="scientific">marine metagenome</name>
    <dbReference type="NCBI Taxonomy" id="408172"/>
    <lineage>
        <taxon>unclassified sequences</taxon>
        <taxon>metagenomes</taxon>
        <taxon>ecological metagenomes</taxon>
    </lineage>
</organism>
<proteinExistence type="predicted"/>
<dbReference type="EMBL" id="UINC01200386">
    <property type="protein sequence ID" value="SVE19248.1"/>
    <property type="molecule type" value="Genomic_DNA"/>
</dbReference>
<reference evidence="1" key="1">
    <citation type="submission" date="2018-05" db="EMBL/GenBank/DDBJ databases">
        <authorList>
            <person name="Lanie J.A."/>
            <person name="Ng W.-L."/>
            <person name="Kazmierczak K.M."/>
            <person name="Andrzejewski T.M."/>
            <person name="Davidsen T.M."/>
            <person name="Wayne K.J."/>
            <person name="Tettelin H."/>
            <person name="Glass J.I."/>
            <person name="Rusch D."/>
            <person name="Podicherti R."/>
            <person name="Tsui H.-C.T."/>
            <person name="Winkler M.E."/>
        </authorList>
    </citation>
    <scope>NUCLEOTIDE SEQUENCE</scope>
</reference>
<protein>
    <submittedName>
        <fullName evidence="1">Uncharacterized protein</fullName>
    </submittedName>
</protein>
<name>A0A383BIJ6_9ZZZZ</name>
<accession>A0A383BIJ6</accession>
<dbReference type="AlphaFoldDB" id="A0A383BIJ6"/>
<sequence>MATKMPLAVKPAAFHYHPTKPKTLSSSGAVSDIQTSLFMTYH</sequence>
<gene>
    <name evidence="1" type="ORF">METZ01_LOCUS472102</name>
</gene>
<evidence type="ECO:0000313" key="1">
    <source>
        <dbReference type="EMBL" id="SVE19248.1"/>
    </source>
</evidence>